<sequence>MSPEQIQVQPIRPKTRKIRIPTPPTTSASDFQLPNDSIPFYACVIM</sequence>
<keyword evidence="3" id="KW-1185">Reference proteome</keyword>
<reference evidence="2 3" key="1">
    <citation type="submission" date="2017-05" db="EMBL/GenBank/DDBJ databases">
        <title>Draft genome sequence of Elsinoe australis.</title>
        <authorList>
            <person name="Cheng Q."/>
        </authorList>
    </citation>
    <scope>NUCLEOTIDE SEQUENCE [LARGE SCALE GENOMIC DNA]</scope>
    <source>
        <strain evidence="2 3">NL1</strain>
    </source>
</reference>
<feature type="region of interest" description="Disordered" evidence="1">
    <location>
        <begin position="1"/>
        <end position="31"/>
    </location>
</feature>
<organism evidence="2 3">
    <name type="scientific">Elsinoe australis</name>
    <dbReference type="NCBI Taxonomy" id="40998"/>
    <lineage>
        <taxon>Eukaryota</taxon>
        <taxon>Fungi</taxon>
        <taxon>Dikarya</taxon>
        <taxon>Ascomycota</taxon>
        <taxon>Pezizomycotina</taxon>
        <taxon>Dothideomycetes</taxon>
        <taxon>Dothideomycetidae</taxon>
        <taxon>Myriangiales</taxon>
        <taxon>Elsinoaceae</taxon>
        <taxon>Elsinoe</taxon>
    </lineage>
</organism>
<evidence type="ECO:0000313" key="2">
    <source>
        <dbReference type="EMBL" id="PSK43055.1"/>
    </source>
</evidence>
<evidence type="ECO:0000256" key="1">
    <source>
        <dbReference type="SAM" id="MobiDB-lite"/>
    </source>
</evidence>
<dbReference type="Proteomes" id="UP000243723">
    <property type="component" value="Unassembled WGS sequence"/>
</dbReference>
<name>A0A2P7Z4B3_9PEZI</name>
<proteinExistence type="predicted"/>
<protein>
    <submittedName>
        <fullName evidence="2">Uncharacterized protein</fullName>
    </submittedName>
</protein>
<evidence type="ECO:0000313" key="3">
    <source>
        <dbReference type="Proteomes" id="UP000243723"/>
    </source>
</evidence>
<dbReference type="EMBL" id="NHZQ01000331">
    <property type="protein sequence ID" value="PSK43055.1"/>
    <property type="molecule type" value="Genomic_DNA"/>
</dbReference>
<gene>
    <name evidence="2" type="ORF">B9Z65_7009</name>
</gene>
<dbReference type="AlphaFoldDB" id="A0A2P7Z4B3"/>
<accession>A0A2P7Z4B3</accession>
<comment type="caution">
    <text evidence="2">The sequence shown here is derived from an EMBL/GenBank/DDBJ whole genome shotgun (WGS) entry which is preliminary data.</text>
</comment>